<feature type="compositionally biased region" description="Basic and acidic residues" evidence="1">
    <location>
        <begin position="305"/>
        <end position="316"/>
    </location>
</feature>
<name>A0ABQ9HQZ5_9NEOP</name>
<gene>
    <name evidence="2" type="ORF">PR048_012509</name>
</gene>
<feature type="region of interest" description="Disordered" evidence="1">
    <location>
        <begin position="355"/>
        <end position="385"/>
    </location>
</feature>
<accession>A0ABQ9HQZ5</accession>
<dbReference type="Proteomes" id="UP001159363">
    <property type="component" value="Chromosome X"/>
</dbReference>
<keyword evidence="3" id="KW-1185">Reference proteome</keyword>
<comment type="caution">
    <text evidence="2">The sequence shown here is derived from an EMBL/GenBank/DDBJ whole genome shotgun (WGS) entry which is preliminary data.</text>
</comment>
<evidence type="ECO:0000313" key="2">
    <source>
        <dbReference type="EMBL" id="KAJ8886298.1"/>
    </source>
</evidence>
<dbReference type="EMBL" id="JARBHB010000004">
    <property type="protein sequence ID" value="KAJ8886298.1"/>
    <property type="molecule type" value="Genomic_DNA"/>
</dbReference>
<feature type="region of interest" description="Disordered" evidence="1">
    <location>
        <begin position="168"/>
        <end position="194"/>
    </location>
</feature>
<sequence length="385" mass="42035">MWGEVTSLAARNLSPCPNIELLTCQNTYPSRAASQQIKPQDVRLATLVRFPPEKRNFNSCSTNRLPASHRGDPSTIPGRDTPYFNNWESCRTMPLIGRYSRGSPFSHALSFWRCSIPQSPSPALAQSHEYFANSFGGEVDSKHLIFSPAFVIGRQFFRHAPFNSEPVGLGRKGGGGKSEGDVWPASSHRGTSHTAGHGREIIRCMKGIVAHGAQPCSFAPLACQLDHSPLTKANQVQSPAGSSQDLRKWEIVPVDGTGRWVSRGLPFTPALHSSAASLSPHLTIIGSQDLVVNSHSNISPQLNTHEPELRASDQKSDSPLQICTYLNNEVLRAHDGDSRERPLTSGFLQHDSHIQKYGSDSAGDEHGSPWWEASSLPAQPPQITT</sequence>
<feature type="region of interest" description="Disordered" evidence="1">
    <location>
        <begin position="297"/>
        <end position="316"/>
    </location>
</feature>
<protein>
    <submittedName>
        <fullName evidence="2">Uncharacterized protein</fullName>
    </submittedName>
</protein>
<organism evidence="2 3">
    <name type="scientific">Dryococelus australis</name>
    <dbReference type="NCBI Taxonomy" id="614101"/>
    <lineage>
        <taxon>Eukaryota</taxon>
        <taxon>Metazoa</taxon>
        <taxon>Ecdysozoa</taxon>
        <taxon>Arthropoda</taxon>
        <taxon>Hexapoda</taxon>
        <taxon>Insecta</taxon>
        <taxon>Pterygota</taxon>
        <taxon>Neoptera</taxon>
        <taxon>Polyneoptera</taxon>
        <taxon>Phasmatodea</taxon>
        <taxon>Verophasmatodea</taxon>
        <taxon>Anareolatae</taxon>
        <taxon>Phasmatidae</taxon>
        <taxon>Eurycanthinae</taxon>
        <taxon>Dryococelus</taxon>
    </lineage>
</organism>
<proteinExistence type="predicted"/>
<evidence type="ECO:0000256" key="1">
    <source>
        <dbReference type="SAM" id="MobiDB-lite"/>
    </source>
</evidence>
<reference evidence="2 3" key="1">
    <citation type="submission" date="2023-02" db="EMBL/GenBank/DDBJ databases">
        <title>LHISI_Scaffold_Assembly.</title>
        <authorList>
            <person name="Stuart O.P."/>
            <person name="Cleave R."/>
            <person name="Magrath M.J.L."/>
            <person name="Mikheyev A.S."/>
        </authorList>
    </citation>
    <scope>NUCLEOTIDE SEQUENCE [LARGE SCALE GENOMIC DNA]</scope>
    <source>
        <strain evidence="2">Daus_M_001</strain>
        <tissue evidence="2">Leg muscle</tissue>
    </source>
</reference>
<evidence type="ECO:0000313" key="3">
    <source>
        <dbReference type="Proteomes" id="UP001159363"/>
    </source>
</evidence>